<dbReference type="GO" id="GO:0006493">
    <property type="term" value="P:protein O-linked glycosylation"/>
    <property type="evidence" value="ECO:0007669"/>
    <property type="project" value="TreeGrafter"/>
</dbReference>
<comment type="similarity">
    <text evidence="2 10">Belongs to the glycosyltransferase 31 family.</text>
</comment>
<evidence type="ECO:0000256" key="7">
    <source>
        <dbReference type="ARBA" id="ARBA00022989"/>
    </source>
</evidence>
<gene>
    <name evidence="11" type="primary">ORF47562</name>
</gene>
<keyword evidence="3 10" id="KW-0328">Glycosyltransferase</keyword>
<name>A0A0B6Z3T1_9EUPU</name>
<keyword evidence="7 10" id="KW-1133">Transmembrane helix</keyword>
<evidence type="ECO:0000256" key="2">
    <source>
        <dbReference type="ARBA" id="ARBA00008661"/>
    </source>
</evidence>
<dbReference type="GO" id="GO:0000139">
    <property type="term" value="C:Golgi membrane"/>
    <property type="evidence" value="ECO:0007669"/>
    <property type="project" value="UniProtKB-SubCell"/>
</dbReference>
<dbReference type="InterPro" id="IPR002659">
    <property type="entry name" value="Glyco_trans_31"/>
</dbReference>
<dbReference type="GO" id="GO:0016758">
    <property type="term" value="F:hexosyltransferase activity"/>
    <property type="evidence" value="ECO:0007669"/>
    <property type="project" value="InterPro"/>
</dbReference>
<evidence type="ECO:0000313" key="11">
    <source>
        <dbReference type="EMBL" id="CEK63218.1"/>
    </source>
</evidence>
<keyword evidence="9 10" id="KW-0472">Membrane</keyword>
<organism evidence="11">
    <name type="scientific">Arion vulgaris</name>
    <dbReference type="NCBI Taxonomy" id="1028688"/>
    <lineage>
        <taxon>Eukaryota</taxon>
        <taxon>Metazoa</taxon>
        <taxon>Spiralia</taxon>
        <taxon>Lophotrochozoa</taxon>
        <taxon>Mollusca</taxon>
        <taxon>Gastropoda</taxon>
        <taxon>Heterobranchia</taxon>
        <taxon>Euthyneura</taxon>
        <taxon>Panpulmonata</taxon>
        <taxon>Eupulmonata</taxon>
        <taxon>Stylommatophora</taxon>
        <taxon>Helicina</taxon>
        <taxon>Arionoidea</taxon>
        <taxon>Arionidae</taxon>
        <taxon>Arion</taxon>
    </lineage>
</organism>
<evidence type="ECO:0000256" key="8">
    <source>
        <dbReference type="ARBA" id="ARBA00023034"/>
    </source>
</evidence>
<protein>
    <recommendedName>
        <fullName evidence="10">Hexosyltransferase</fullName>
        <ecNumber evidence="10">2.4.1.-</ecNumber>
    </recommendedName>
</protein>
<sequence length="398" mass="45527">MKAGRTERFAVPPVPHAKKISIQIVLVLLFFISVITNTIILVTSHSHEKHSGSDLDPWSIFPDGRIQTRDLADDDDVRGKRGSKLKSLRSLKECIRKKMASNEKTLDSLPSMLVPPSYKHIVIPPAVDQSMLRSFNWTVQREVSRLKSVFKFLSKPIINQHDYIYIHNPKDACHKRQIDLVIAVPSSPEHVESRERTRQGLKGSYSFIKSNNSTLLFFLGKSAHQNKSSKFQVDINMEMRMFGDIVQENFIDVYHNLTLKAMSVMKWIDRFCPHVQFVIKADDDVGIKPSLAVSALKRYRENYGNFILGNWNPMIQVLRNQSAKTYVSNMEYPHSTFPPHLLGGAMGFPATTVRLLYQAALRLKPVWLDDVFISALCASKVNVPVFMDADFEFIHKQW</sequence>
<evidence type="ECO:0000256" key="3">
    <source>
        <dbReference type="ARBA" id="ARBA00022676"/>
    </source>
</evidence>
<evidence type="ECO:0000256" key="1">
    <source>
        <dbReference type="ARBA" id="ARBA00004323"/>
    </source>
</evidence>
<dbReference type="Pfam" id="PF01762">
    <property type="entry name" value="Galactosyl_T"/>
    <property type="match status" value="1"/>
</dbReference>
<keyword evidence="5 10" id="KW-0812">Transmembrane</keyword>
<dbReference type="PANTHER" id="PTHR11214">
    <property type="entry name" value="BETA-1,3-N-ACETYLGLUCOSAMINYLTRANSFERASE"/>
    <property type="match status" value="1"/>
</dbReference>
<dbReference type="PANTHER" id="PTHR11214:SF314">
    <property type="entry name" value="HEXOSYLTRANSFERASE"/>
    <property type="match status" value="1"/>
</dbReference>
<keyword evidence="4" id="KW-0808">Transferase</keyword>
<keyword evidence="6 10" id="KW-0735">Signal-anchor</keyword>
<dbReference type="EMBL" id="HACG01016353">
    <property type="protein sequence ID" value="CEK63218.1"/>
    <property type="molecule type" value="Transcribed_RNA"/>
</dbReference>
<comment type="subcellular location">
    <subcellularLocation>
        <location evidence="1 10">Golgi apparatus membrane</location>
        <topology evidence="1 10">Single-pass type II membrane protein</topology>
    </subcellularLocation>
</comment>
<reference evidence="11" key="1">
    <citation type="submission" date="2014-12" db="EMBL/GenBank/DDBJ databases">
        <title>Insight into the proteome of Arion vulgaris.</title>
        <authorList>
            <person name="Aradska J."/>
            <person name="Bulat T."/>
            <person name="Smidak R."/>
            <person name="Sarate P."/>
            <person name="Gangsoo J."/>
            <person name="Sialana F."/>
            <person name="Bilban M."/>
            <person name="Lubec G."/>
        </authorList>
    </citation>
    <scope>NUCLEOTIDE SEQUENCE</scope>
    <source>
        <tissue evidence="11">Skin</tissue>
    </source>
</reference>
<evidence type="ECO:0000256" key="6">
    <source>
        <dbReference type="ARBA" id="ARBA00022968"/>
    </source>
</evidence>
<proteinExistence type="inferred from homology"/>
<evidence type="ECO:0000256" key="4">
    <source>
        <dbReference type="ARBA" id="ARBA00022679"/>
    </source>
</evidence>
<evidence type="ECO:0000256" key="9">
    <source>
        <dbReference type="ARBA" id="ARBA00023136"/>
    </source>
</evidence>
<dbReference type="AlphaFoldDB" id="A0A0B6Z3T1"/>
<evidence type="ECO:0000256" key="5">
    <source>
        <dbReference type="ARBA" id="ARBA00022692"/>
    </source>
</evidence>
<feature type="transmembrane region" description="Helical" evidence="10">
    <location>
        <begin position="20"/>
        <end position="42"/>
    </location>
</feature>
<accession>A0A0B6Z3T1</accession>
<keyword evidence="8 10" id="KW-0333">Golgi apparatus</keyword>
<dbReference type="EC" id="2.4.1.-" evidence="10"/>
<dbReference type="Gene3D" id="3.90.550.50">
    <property type="match status" value="1"/>
</dbReference>
<evidence type="ECO:0000256" key="10">
    <source>
        <dbReference type="RuleBase" id="RU363063"/>
    </source>
</evidence>